<dbReference type="Proteomes" id="UP000614261">
    <property type="component" value="Unassembled WGS sequence"/>
</dbReference>
<dbReference type="PANTHER" id="PTHR35377">
    <property type="entry name" value="ANTITOXIN VAPB49-RELATED-RELATED"/>
    <property type="match status" value="1"/>
</dbReference>
<reference evidence="4" key="1">
    <citation type="journal article" date="2019" name="Int. J. Syst. Evol. Microbiol.">
        <title>The Global Catalogue of Microorganisms (GCM) 10K type strain sequencing project: providing services to taxonomists for standard genome sequencing and annotation.</title>
        <authorList>
            <consortium name="The Broad Institute Genomics Platform"/>
            <consortium name="The Broad Institute Genome Sequencing Center for Infectious Disease"/>
            <person name="Wu L."/>
            <person name="Ma J."/>
        </authorList>
    </citation>
    <scope>NUCLEOTIDE SEQUENCE [LARGE SCALE GENOMIC DNA]</scope>
    <source>
        <strain evidence="4">CGMCC 1.12851</strain>
    </source>
</reference>
<organism evidence="3 4">
    <name type="scientific">Blastomonas aquatica</name>
    <dbReference type="NCBI Taxonomy" id="1510276"/>
    <lineage>
        <taxon>Bacteria</taxon>
        <taxon>Pseudomonadati</taxon>
        <taxon>Pseudomonadota</taxon>
        <taxon>Alphaproteobacteria</taxon>
        <taxon>Sphingomonadales</taxon>
        <taxon>Sphingomonadaceae</taxon>
        <taxon>Blastomonas</taxon>
    </lineage>
</organism>
<dbReference type="Pfam" id="PF02604">
    <property type="entry name" value="PhdYeFM_antitox"/>
    <property type="match status" value="1"/>
</dbReference>
<protein>
    <recommendedName>
        <fullName evidence="2">Antitoxin</fullName>
    </recommendedName>
</protein>
<dbReference type="InterPro" id="IPR036165">
    <property type="entry name" value="YefM-like_sf"/>
</dbReference>
<dbReference type="InterPro" id="IPR006442">
    <property type="entry name" value="Antitoxin_Phd/YefM"/>
</dbReference>
<proteinExistence type="inferred from homology"/>
<comment type="similarity">
    <text evidence="1 2">Belongs to the phD/YefM antitoxin family.</text>
</comment>
<comment type="caution">
    <text evidence="3">The sequence shown here is derived from an EMBL/GenBank/DDBJ whole genome shotgun (WGS) entry which is preliminary data.</text>
</comment>
<dbReference type="InterPro" id="IPR051416">
    <property type="entry name" value="phD-YefM_TA_antitoxins"/>
</dbReference>
<dbReference type="Gene3D" id="3.40.1620.10">
    <property type="entry name" value="YefM-like domain"/>
    <property type="match status" value="1"/>
</dbReference>
<dbReference type="RefSeq" id="WP_188513276.1">
    <property type="nucleotide sequence ID" value="NZ_BMGD01000002.1"/>
</dbReference>
<evidence type="ECO:0000313" key="3">
    <source>
        <dbReference type="EMBL" id="GGB57029.1"/>
    </source>
</evidence>
<evidence type="ECO:0000256" key="1">
    <source>
        <dbReference type="ARBA" id="ARBA00009981"/>
    </source>
</evidence>
<name>A0ABQ1J277_9SPHN</name>
<dbReference type="SUPFAM" id="SSF143120">
    <property type="entry name" value="YefM-like"/>
    <property type="match status" value="1"/>
</dbReference>
<sequence length="88" mass="9930">MDGRVTEFAASAAKARFSELLDRAEAGEEITILRHGRVVARLVAPGPAMTVEERRRRGQEFLKWRELHGPTLGPGMTVKQLIEEGRRY</sequence>
<dbReference type="EMBL" id="BMGD01000002">
    <property type="protein sequence ID" value="GGB57029.1"/>
    <property type="molecule type" value="Genomic_DNA"/>
</dbReference>
<evidence type="ECO:0000256" key="2">
    <source>
        <dbReference type="RuleBase" id="RU362080"/>
    </source>
</evidence>
<keyword evidence="4" id="KW-1185">Reference proteome</keyword>
<accession>A0ABQ1J277</accession>
<gene>
    <name evidence="3" type="ORF">GCM10010833_09680</name>
</gene>
<evidence type="ECO:0000313" key="4">
    <source>
        <dbReference type="Proteomes" id="UP000614261"/>
    </source>
</evidence>
<comment type="function">
    <text evidence="2">Antitoxin component of a type II toxin-antitoxin (TA) system.</text>
</comment>
<dbReference type="PANTHER" id="PTHR35377:SF8">
    <property type="entry name" value="ANTITOXIN VAPB22"/>
    <property type="match status" value="1"/>
</dbReference>
<dbReference type="NCBIfam" id="TIGR01552">
    <property type="entry name" value="phd_fam"/>
    <property type="match status" value="1"/>
</dbReference>